<evidence type="ECO:0000256" key="1">
    <source>
        <dbReference type="SAM" id="MobiDB-lite"/>
    </source>
</evidence>
<organism evidence="2 3">
    <name type="scientific">Halosimplex litoreum</name>
    <dbReference type="NCBI Taxonomy" id="1198301"/>
    <lineage>
        <taxon>Archaea</taxon>
        <taxon>Methanobacteriati</taxon>
        <taxon>Methanobacteriota</taxon>
        <taxon>Stenosarchaea group</taxon>
        <taxon>Halobacteria</taxon>
        <taxon>Halobacteriales</taxon>
        <taxon>Haloarculaceae</taxon>
        <taxon>Halosimplex</taxon>
    </lineage>
</organism>
<evidence type="ECO:0000313" key="3">
    <source>
        <dbReference type="Proteomes" id="UP000595001"/>
    </source>
</evidence>
<evidence type="ECO:0000313" key="2">
    <source>
        <dbReference type="EMBL" id="QPV62701.1"/>
    </source>
</evidence>
<protein>
    <submittedName>
        <fullName evidence="2">Uncharacterized protein</fullName>
    </submittedName>
</protein>
<dbReference type="EMBL" id="CP065856">
    <property type="protein sequence ID" value="QPV62701.1"/>
    <property type="molecule type" value="Genomic_DNA"/>
</dbReference>
<sequence length="47" mass="4930">MTSEMTAYVADEYGDPDVFTEWTVEDPAGAGGAGSPLDPRNGTVVRP</sequence>
<reference evidence="2 3" key="1">
    <citation type="submission" date="2020-12" db="EMBL/GenBank/DDBJ databases">
        <title>Halosimplex halophilum sp. nov. and Halosimplex salinum sp. nov., two new members of the genus Halosimplex.</title>
        <authorList>
            <person name="Cui H.L."/>
        </authorList>
    </citation>
    <scope>NUCLEOTIDE SEQUENCE [LARGE SCALE GENOMIC DNA]</scope>
    <source>
        <strain evidence="2 3">YGH94</strain>
    </source>
</reference>
<gene>
    <name evidence="2" type="ORF">I7X12_18545</name>
</gene>
<proteinExistence type="predicted"/>
<feature type="region of interest" description="Disordered" evidence="1">
    <location>
        <begin position="25"/>
        <end position="47"/>
    </location>
</feature>
<dbReference type="RefSeq" id="WP_198061499.1">
    <property type="nucleotide sequence ID" value="NZ_CP065856.1"/>
</dbReference>
<dbReference type="OrthoDB" id="8709at2157"/>
<dbReference type="Proteomes" id="UP000595001">
    <property type="component" value="Chromosome"/>
</dbReference>
<name>A0A7T3FXZ0_9EURY</name>
<dbReference type="AlphaFoldDB" id="A0A7T3FXZ0"/>
<accession>A0A7T3FXZ0</accession>
<dbReference type="GeneID" id="60590536"/>
<keyword evidence="3" id="KW-1185">Reference proteome</keyword>
<dbReference type="KEGG" id="hlt:I7X12_18545"/>